<name>A0A9W8RRW7_9HYPO</name>
<comment type="caution">
    <text evidence="1">The sequence shown here is derived from an EMBL/GenBank/DDBJ whole genome shotgun (WGS) entry which is preliminary data.</text>
</comment>
<evidence type="ECO:0000313" key="2">
    <source>
        <dbReference type="Proteomes" id="UP001152049"/>
    </source>
</evidence>
<evidence type="ECO:0000313" key="1">
    <source>
        <dbReference type="EMBL" id="KAJ4249839.1"/>
    </source>
</evidence>
<dbReference type="AlphaFoldDB" id="A0A9W8RRW7"/>
<organism evidence="1 2">
    <name type="scientific">Fusarium torreyae</name>
    <dbReference type="NCBI Taxonomy" id="1237075"/>
    <lineage>
        <taxon>Eukaryota</taxon>
        <taxon>Fungi</taxon>
        <taxon>Dikarya</taxon>
        <taxon>Ascomycota</taxon>
        <taxon>Pezizomycotina</taxon>
        <taxon>Sordariomycetes</taxon>
        <taxon>Hypocreomycetidae</taxon>
        <taxon>Hypocreales</taxon>
        <taxon>Nectriaceae</taxon>
        <taxon>Fusarium</taxon>
    </lineage>
</organism>
<dbReference type="EMBL" id="JAOQAZ010000032">
    <property type="protein sequence ID" value="KAJ4249839.1"/>
    <property type="molecule type" value="Genomic_DNA"/>
</dbReference>
<dbReference type="Proteomes" id="UP001152049">
    <property type="component" value="Unassembled WGS sequence"/>
</dbReference>
<keyword evidence="2" id="KW-1185">Reference proteome</keyword>
<accession>A0A9W8RRW7</accession>
<proteinExistence type="predicted"/>
<reference evidence="1" key="1">
    <citation type="submission" date="2022-09" db="EMBL/GenBank/DDBJ databases">
        <title>Fusarium specimens isolated from Avocado Roots.</title>
        <authorList>
            <person name="Stajich J."/>
            <person name="Roper C."/>
            <person name="Heimlech-Rivalta G."/>
        </authorList>
    </citation>
    <scope>NUCLEOTIDE SEQUENCE</scope>
    <source>
        <strain evidence="1">CF00136</strain>
    </source>
</reference>
<gene>
    <name evidence="1" type="ORF">NW762_012182</name>
</gene>
<sequence length="121" mass="13316">MALPTYHVELDKAPETTTAKGVLSCIIPGKLIADFNIDGTHYAYNMTISPAIRAFKSDTAKLRYEDLSQLDFNRSHDGKVGPETYKIELDNGVRIEGDLEFPGLDVEAPVVVEGTGSWETK</sequence>
<protein>
    <submittedName>
        <fullName evidence="1">Uncharacterized protein</fullName>
    </submittedName>
</protein>
<dbReference type="OrthoDB" id="2984728at2759"/>